<evidence type="ECO:0000313" key="3">
    <source>
        <dbReference type="Proteomes" id="UP000321513"/>
    </source>
</evidence>
<dbReference type="PROSITE" id="PS51186">
    <property type="entry name" value="GNAT"/>
    <property type="match status" value="1"/>
</dbReference>
<evidence type="ECO:0000313" key="2">
    <source>
        <dbReference type="EMBL" id="GEO09769.1"/>
    </source>
</evidence>
<dbReference type="InterPro" id="IPR000182">
    <property type="entry name" value="GNAT_dom"/>
</dbReference>
<proteinExistence type="predicted"/>
<name>A0A512BCS7_9BACT</name>
<protein>
    <submittedName>
        <fullName evidence="2">N-acetyltransferase</fullName>
    </submittedName>
</protein>
<dbReference type="SUPFAM" id="SSF55729">
    <property type="entry name" value="Acyl-CoA N-acyltransferases (Nat)"/>
    <property type="match status" value="1"/>
</dbReference>
<dbReference type="EMBL" id="BJYT01000007">
    <property type="protein sequence ID" value="GEO09769.1"/>
    <property type="molecule type" value="Genomic_DNA"/>
</dbReference>
<keyword evidence="2" id="KW-0808">Transferase</keyword>
<dbReference type="RefSeq" id="WP_147203879.1">
    <property type="nucleotide sequence ID" value="NZ_BJYT01000007.1"/>
</dbReference>
<feature type="domain" description="N-acetyltransferase" evidence="1">
    <location>
        <begin position="5"/>
        <end position="163"/>
    </location>
</feature>
<dbReference type="InterPro" id="IPR016181">
    <property type="entry name" value="Acyl_CoA_acyltransferase"/>
</dbReference>
<keyword evidence="3" id="KW-1185">Reference proteome</keyword>
<dbReference type="OrthoDB" id="9811523at2"/>
<reference evidence="2 3" key="1">
    <citation type="submission" date="2019-07" db="EMBL/GenBank/DDBJ databases">
        <title>Whole genome shotgun sequence of Segetibacter aerophilus NBRC 106135.</title>
        <authorList>
            <person name="Hosoyama A."/>
            <person name="Uohara A."/>
            <person name="Ohji S."/>
            <person name="Ichikawa N."/>
        </authorList>
    </citation>
    <scope>NUCLEOTIDE SEQUENCE [LARGE SCALE GENOMIC DNA]</scope>
    <source>
        <strain evidence="2 3">NBRC 106135</strain>
    </source>
</reference>
<dbReference type="Pfam" id="PF13302">
    <property type="entry name" value="Acetyltransf_3"/>
    <property type="match status" value="1"/>
</dbReference>
<dbReference type="PANTHER" id="PTHR43328">
    <property type="entry name" value="ACETYLTRANSFERASE-RELATED"/>
    <property type="match status" value="1"/>
</dbReference>
<dbReference type="PANTHER" id="PTHR43328:SF1">
    <property type="entry name" value="N-ACETYLTRANSFERASE DOMAIN-CONTAINING PROTEIN"/>
    <property type="match status" value="1"/>
</dbReference>
<organism evidence="2 3">
    <name type="scientific">Segetibacter aerophilus</name>
    <dbReference type="NCBI Taxonomy" id="670293"/>
    <lineage>
        <taxon>Bacteria</taxon>
        <taxon>Pseudomonadati</taxon>
        <taxon>Bacteroidota</taxon>
        <taxon>Chitinophagia</taxon>
        <taxon>Chitinophagales</taxon>
        <taxon>Chitinophagaceae</taxon>
        <taxon>Segetibacter</taxon>
    </lineage>
</organism>
<dbReference type="Proteomes" id="UP000321513">
    <property type="component" value="Unassembled WGS sequence"/>
</dbReference>
<evidence type="ECO:0000259" key="1">
    <source>
        <dbReference type="PROSITE" id="PS51186"/>
    </source>
</evidence>
<comment type="caution">
    <text evidence="2">The sequence shown here is derived from an EMBL/GenBank/DDBJ whole genome shotgun (WGS) entry which is preliminary data.</text>
</comment>
<dbReference type="Gene3D" id="3.40.630.30">
    <property type="match status" value="1"/>
</dbReference>
<sequence>MKDGVQIRPWKPEDAGVLAAICNNKKIWLNVRDRFPHPYTVSNAVEWIAFTLSQKPVQNMAITFDGKIAGSIGVMPKDDVYRKSIEIGYFVAEDYWGKGIATAAVSLLMNYIKSHFDVIRVYAEVFGHNAASMKVLEKNGFHLEGIRKRAVVKNNVVMDDHVWVKFID</sequence>
<dbReference type="AlphaFoldDB" id="A0A512BCS7"/>
<gene>
    <name evidence="2" type="ORF">SAE01_22650</name>
</gene>
<accession>A0A512BCS7</accession>
<dbReference type="CDD" id="cd04301">
    <property type="entry name" value="NAT_SF"/>
    <property type="match status" value="1"/>
</dbReference>
<dbReference type="GO" id="GO:0016747">
    <property type="term" value="F:acyltransferase activity, transferring groups other than amino-acyl groups"/>
    <property type="evidence" value="ECO:0007669"/>
    <property type="project" value="InterPro"/>
</dbReference>